<proteinExistence type="inferred from homology"/>
<dbReference type="RefSeq" id="XP_018985111.1">
    <property type="nucleotide sequence ID" value="XM_019130471.1"/>
</dbReference>
<dbReference type="Proteomes" id="UP000094336">
    <property type="component" value="Unassembled WGS sequence"/>
</dbReference>
<organism evidence="7 8">
    <name type="scientific">Babjeviella inositovora NRRL Y-12698</name>
    <dbReference type="NCBI Taxonomy" id="984486"/>
    <lineage>
        <taxon>Eukaryota</taxon>
        <taxon>Fungi</taxon>
        <taxon>Dikarya</taxon>
        <taxon>Ascomycota</taxon>
        <taxon>Saccharomycotina</taxon>
        <taxon>Pichiomycetes</taxon>
        <taxon>Serinales incertae sedis</taxon>
        <taxon>Babjeviella</taxon>
    </lineage>
</organism>
<dbReference type="InterPro" id="IPR022284">
    <property type="entry name" value="GPAT/DHAPAT"/>
</dbReference>
<dbReference type="GO" id="GO:0012505">
    <property type="term" value="C:endomembrane system"/>
    <property type="evidence" value="ECO:0007669"/>
    <property type="project" value="UniProtKB-SubCell"/>
</dbReference>
<protein>
    <recommendedName>
        <fullName evidence="6">Phospholipid/glycerol acyltransferase domain-containing protein</fullName>
    </recommendedName>
</protein>
<keyword evidence="4" id="KW-0472">Membrane</keyword>
<gene>
    <name evidence="7" type="ORF">BABINDRAFT_166890</name>
</gene>
<dbReference type="Pfam" id="PF19277">
    <property type="entry name" value="GPAT_C"/>
    <property type="match status" value="1"/>
</dbReference>
<dbReference type="GO" id="GO:0008654">
    <property type="term" value="P:phospholipid biosynthetic process"/>
    <property type="evidence" value="ECO:0007669"/>
    <property type="project" value="TreeGrafter"/>
</dbReference>
<dbReference type="PANTHER" id="PTHR12563">
    <property type="entry name" value="GLYCEROL-3-PHOSPHATE ACYLTRANSFERASE"/>
    <property type="match status" value="1"/>
</dbReference>
<dbReference type="InterPro" id="IPR002123">
    <property type="entry name" value="Plipid/glycerol_acylTrfase"/>
</dbReference>
<dbReference type="SMART" id="SM00563">
    <property type="entry name" value="PlsC"/>
    <property type="match status" value="1"/>
</dbReference>
<dbReference type="SUPFAM" id="SSF69593">
    <property type="entry name" value="Glycerol-3-phosphate (1)-acyltransferase"/>
    <property type="match status" value="1"/>
</dbReference>
<dbReference type="GeneID" id="30148324"/>
<evidence type="ECO:0000256" key="4">
    <source>
        <dbReference type="ARBA" id="ARBA00023136"/>
    </source>
</evidence>
<comment type="similarity">
    <text evidence="2">Belongs to the GPAT/DAPAT family.</text>
</comment>
<evidence type="ECO:0000313" key="7">
    <source>
        <dbReference type="EMBL" id="ODQ79783.1"/>
    </source>
</evidence>
<keyword evidence="3" id="KW-0808">Transferase</keyword>
<dbReference type="PANTHER" id="PTHR12563:SF17">
    <property type="entry name" value="DIHYDROXYACETONE PHOSPHATE ACYLTRANSFERASE"/>
    <property type="match status" value="1"/>
</dbReference>
<dbReference type="GO" id="GO:0031966">
    <property type="term" value="C:mitochondrial membrane"/>
    <property type="evidence" value="ECO:0007669"/>
    <property type="project" value="TreeGrafter"/>
</dbReference>
<dbReference type="Pfam" id="PF01553">
    <property type="entry name" value="Acyltransferase"/>
    <property type="match status" value="1"/>
</dbReference>
<dbReference type="CDD" id="cd07993">
    <property type="entry name" value="LPLAT_DHAPAT-like"/>
    <property type="match status" value="1"/>
</dbReference>
<evidence type="ECO:0000256" key="5">
    <source>
        <dbReference type="ARBA" id="ARBA00023315"/>
    </source>
</evidence>
<feature type="domain" description="Phospholipid/glycerol acyltransferase" evidence="6">
    <location>
        <begin position="192"/>
        <end position="323"/>
    </location>
</feature>
<evidence type="ECO:0000259" key="6">
    <source>
        <dbReference type="SMART" id="SM00563"/>
    </source>
</evidence>
<dbReference type="InterPro" id="IPR045520">
    <property type="entry name" value="GPAT/DHAPAT_C"/>
</dbReference>
<dbReference type="OrthoDB" id="10255570at2759"/>
<dbReference type="AlphaFoldDB" id="A0A1E3QQ07"/>
<name>A0A1E3QQ07_9ASCO</name>
<evidence type="ECO:0000256" key="2">
    <source>
        <dbReference type="ARBA" id="ARBA00007937"/>
    </source>
</evidence>
<dbReference type="GO" id="GO:0006631">
    <property type="term" value="P:fatty acid metabolic process"/>
    <property type="evidence" value="ECO:0007669"/>
    <property type="project" value="TreeGrafter"/>
</dbReference>
<sequence length="787" mass="91355">MDSQFDFNILENPFGQPTIPLEFPFPAPENLNAHASEFSILGTFLETISSCKYSEVYTYNEFRHPNKPVQLYNKEAPFHKDMLSHMREKLAHDEKLAAIVAQVVAQEVANGLVKDDAASRAARYEQVKTFMAEYYATHNQTNFPKFESLPLLRVSYFTVMKIFTKIFPQGIWCNKHEFLVLHAKLYADPMSVIFCPSHKSHVDYMIIHLLCIQFQLSLPAVIAGDNLNVAVFGKLLQNMGAIFIKRTFAGDFYTGENLHHFTEYLLRKKVNFEVFIEGTRSRNGKLLLPKFGIMKNIVSIVAQDRARGGALDVLMQPVAIQYEELYESDGYMNELMGNDKKSESFLRIINAGVSNILPSWSNEVAQGKGRIFVNLGKSFKLHDFLALPKQQALSASENIISLGFKTLHAVNRSAYIPDIALVTTALYVHYYNAYDKLDHTVDEARYKNTSGQVKYKNKITLVSTYDVVDEMKWLVEHLVSHDTLYKYLLDITRNHLRGELAKLIEVNVGKFLGKSIKVVKPSGGHLRVVEKHELRIESSIEMMYYKNLMLHLYIEESILALVILLLSRFSYNYNKILTKRKITRVYHFLRSTFRMEFLYVLKIDVFLDRFLKSGFIVKTDEDLAQNQAIYEVTNKPALMRLSLFVKPFLETLQLCLHNLHSILIRDQNEGISVKQLLKQIQLGKPHYDIKYHESINKMNLVNVIWLLNDTRTTEMYKKKEKKGTVEALRIIKEDYFMRFMNLIDFIYYYDGNYSMNQKLFFTYGDYEFKSEVISMVDFVQLRRVTKL</sequence>
<evidence type="ECO:0000256" key="3">
    <source>
        <dbReference type="ARBA" id="ARBA00022679"/>
    </source>
</evidence>
<reference evidence="8" key="1">
    <citation type="submission" date="2016-05" db="EMBL/GenBank/DDBJ databases">
        <title>Comparative genomics of biotechnologically important yeasts.</title>
        <authorList>
            <consortium name="DOE Joint Genome Institute"/>
            <person name="Riley R."/>
            <person name="Haridas S."/>
            <person name="Wolfe K.H."/>
            <person name="Lopes M.R."/>
            <person name="Hittinger C.T."/>
            <person name="Goker M."/>
            <person name="Salamov A."/>
            <person name="Wisecaver J."/>
            <person name="Long T.M."/>
            <person name="Aerts A.L."/>
            <person name="Barry K."/>
            <person name="Choi C."/>
            <person name="Clum A."/>
            <person name="Coughlan A.Y."/>
            <person name="Deshpande S."/>
            <person name="Douglass A.P."/>
            <person name="Hanson S.J."/>
            <person name="Klenk H.-P."/>
            <person name="Labutti K."/>
            <person name="Lapidus A."/>
            <person name="Lindquist E."/>
            <person name="Lipzen A."/>
            <person name="Meier-Kolthoff J.P."/>
            <person name="Ohm R.A."/>
            <person name="Otillar R.P."/>
            <person name="Pangilinan J."/>
            <person name="Peng Y."/>
            <person name="Rokas A."/>
            <person name="Rosa C.A."/>
            <person name="Scheuner C."/>
            <person name="Sibirny A.A."/>
            <person name="Slot J.C."/>
            <person name="Stielow J.B."/>
            <person name="Sun H."/>
            <person name="Kurtzman C.P."/>
            <person name="Blackwell M."/>
            <person name="Grigoriev I.V."/>
            <person name="Jeffries T.W."/>
        </authorList>
    </citation>
    <scope>NUCLEOTIDE SEQUENCE [LARGE SCALE GENOMIC DNA]</scope>
    <source>
        <strain evidence="8">NRRL Y-12698</strain>
    </source>
</reference>
<dbReference type="STRING" id="984486.A0A1E3QQ07"/>
<evidence type="ECO:0000256" key="1">
    <source>
        <dbReference type="ARBA" id="ARBA00004184"/>
    </source>
</evidence>
<dbReference type="GO" id="GO:0019432">
    <property type="term" value="P:triglyceride biosynthetic process"/>
    <property type="evidence" value="ECO:0007669"/>
    <property type="project" value="TreeGrafter"/>
</dbReference>
<keyword evidence="8" id="KW-1185">Reference proteome</keyword>
<dbReference type="EMBL" id="KV454431">
    <property type="protein sequence ID" value="ODQ79783.1"/>
    <property type="molecule type" value="Genomic_DNA"/>
</dbReference>
<dbReference type="GO" id="GO:0006072">
    <property type="term" value="P:glycerol-3-phosphate metabolic process"/>
    <property type="evidence" value="ECO:0007669"/>
    <property type="project" value="TreeGrafter"/>
</dbReference>
<keyword evidence="5" id="KW-0012">Acyltransferase</keyword>
<evidence type="ECO:0000313" key="8">
    <source>
        <dbReference type="Proteomes" id="UP000094336"/>
    </source>
</evidence>
<accession>A0A1E3QQ07</accession>
<dbReference type="InterPro" id="IPR041728">
    <property type="entry name" value="GPAT/DHAPAT_LPLAT"/>
</dbReference>
<comment type="subcellular location">
    <subcellularLocation>
        <location evidence="1">Endomembrane system</location>
        <topology evidence="1">Peripheral membrane protein</topology>
    </subcellularLocation>
</comment>
<dbReference type="GO" id="GO:0004366">
    <property type="term" value="F:glycerol-3-phosphate O-acyltransferase activity"/>
    <property type="evidence" value="ECO:0007669"/>
    <property type="project" value="TreeGrafter"/>
</dbReference>